<evidence type="ECO:0000256" key="11">
    <source>
        <dbReference type="SAM" id="SignalP"/>
    </source>
</evidence>
<dbReference type="GO" id="GO:0005509">
    <property type="term" value="F:calcium ion binding"/>
    <property type="evidence" value="ECO:0007669"/>
    <property type="project" value="InterPro"/>
</dbReference>
<dbReference type="OrthoDB" id="9972865at2759"/>
<feature type="compositionally biased region" description="Basic and acidic residues" evidence="10">
    <location>
        <begin position="314"/>
        <end position="351"/>
    </location>
</feature>
<dbReference type="InterPro" id="IPR011992">
    <property type="entry name" value="EF-hand-dom_pair"/>
</dbReference>
<dbReference type="FunFam" id="1.10.238.10:FF:000068">
    <property type="entry name" value="SPARC isoform 1"/>
    <property type="match status" value="1"/>
</dbReference>
<comment type="subcellular location">
    <subcellularLocation>
        <location evidence="1">Secreted</location>
        <location evidence="1">Extracellular space</location>
        <location evidence="1">Extracellular matrix</location>
    </subcellularLocation>
</comment>
<feature type="compositionally biased region" description="Acidic residues" evidence="10">
    <location>
        <begin position="111"/>
        <end position="124"/>
    </location>
</feature>
<reference evidence="13" key="2">
    <citation type="submission" date="2020-02" db="EMBL/GenBank/DDBJ databases">
        <title>Esox lucius (northern pike) genome, fEsoLuc1, primary haplotype.</title>
        <authorList>
            <person name="Myers G."/>
            <person name="Karagic N."/>
            <person name="Meyer A."/>
            <person name="Pippel M."/>
            <person name="Reichard M."/>
            <person name="Winkler S."/>
            <person name="Tracey A."/>
            <person name="Sims Y."/>
            <person name="Howe K."/>
            <person name="Rhie A."/>
            <person name="Formenti G."/>
            <person name="Durbin R."/>
            <person name="Fedrigo O."/>
            <person name="Jarvis E.D."/>
        </authorList>
    </citation>
    <scope>NUCLEOTIDE SEQUENCE [LARGE SCALE GENOMIC DNA]</scope>
</reference>
<organism evidence="13 14">
    <name type="scientific">Esox lucius</name>
    <name type="common">Northern pike</name>
    <dbReference type="NCBI Taxonomy" id="8010"/>
    <lineage>
        <taxon>Eukaryota</taxon>
        <taxon>Metazoa</taxon>
        <taxon>Chordata</taxon>
        <taxon>Craniata</taxon>
        <taxon>Vertebrata</taxon>
        <taxon>Euteleostomi</taxon>
        <taxon>Actinopterygii</taxon>
        <taxon>Neopterygii</taxon>
        <taxon>Teleostei</taxon>
        <taxon>Protacanthopterygii</taxon>
        <taxon>Esociformes</taxon>
        <taxon>Esocidae</taxon>
        <taxon>Esox</taxon>
    </lineage>
</organism>
<keyword evidence="5" id="KW-0479">Metal-binding</keyword>
<evidence type="ECO:0000256" key="2">
    <source>
        <dbReference type="ARBA" id="ARBA00006404"/>
    </source>
</evidence>
<name>A0A3P8XET7_ESOLU</name>
<keyword evidence="7" id="KW-0106">Calcium</keyword>
<keyword evidence="3" id="KW-0964">Secreted</keyword>
<dbReference type="GO" id="GO:0005615">
    <property type="term" value="C:extracellular space"/>
    <property type="evidence" value="ECO:0007669"/>
    <property type="project" value="InterPro"/>
</dbReference>
<dbReference type="RefSeq" id="XP_010862417.2">
    <property type="nucleotide sequence ID" value="XM_010864115.4"/>
</dbReference>
<evidence type="ECO:0000256" key="9">
    <source>
        <dbReference type="ARBA" id="ARBA00023180"/>
    </source>
</evidence>
<dbReference type="RefSeq" id="XP_010862419.2">
    <property type="nucleotide sequence ID" value="XM_010864117.4"/>
</dbReference>
<dbReference type="SMART" id="SM00274">
    <property type="entry name" value="FOLN"/>
    <property type="match status" value="1"/>
</dbReference>
<protein>
    <recommendedName>
        <fullName evidence="12">Kazal-like domain-containing protein</fullName>
    </recommendedName>
</protein>
<evidence type="ECO:0000256" key="3">
    <source>
        <dbReference type="ARBA" id="ARBA00022525"/>
    </source>
</evidence>
<dbReference type="InterPro" id="IPR019577">
    <property type="entry name" value="SPARC/Testican_Ca-bd-dom"/>
</dbReference>
<evidence type="ECO:0000259" key="12">
    <source>
        <dbReference type="PROSITE" id="PS51465"/>
    </source>
</evidence>
<keyword evidence="4" id="KW-0272">Extracellular matrix</keyword>
<dbReference type="Proteomes" id="UP000265140">
    <property type="component" value="Chromosome 25"/>
</dbReference>
<dbReference type="Bgee" id="ENSELUG00000004416">
    <property type="expression patterns" value="Expressed in camera-type eye and 3 other cell types or tissues"/>
</dbReference>
<reference evidence="14" key="1">
    <citation type="journal article" date="2014" name="PLoS ONE">
        <title>The genome and linkage map of the northern pike (Esox lucius): conserved synteny revealed between the salmonid sister group and the Neoteleostei.</title>
        <authorList>
            <person name="Rondeau E.B."/>
            <person name="Minkley D.R."/>
            <person name="Leong J.S."/>
            <person name="Messmer A.M."/>
            <person name="Jantzen J.R."/>
            <person name="von Schalburg K.R."/>
            <person name="Lemon C."/>
            <person name="Bird N.H."/>
            <person name="Koop B.F."/>
        </authorList>
    </citation>
    <scope>NUCLEOTIDE SEQUENCE</scope>
</reference>
<feature type="domain" description="Kazal-like" evidence="12">
    <location>
        <begin position="568"/>
        <end position="625"/>
    </location>
</feature>
<dbReference type="InterPro" id="IPR015369">
    <property type="entry name" value="Follistatin/Osteonectin_EGF"/>
</dbReference>
<feature type="compositionally biased region" description="Basic and acidic residues" evidence="10">
    <location>
        <begin position="234"/>
        <end position="253"/>
    </location>
</feature>
<keyword evidence="6 11" id="KW-0732">Signal</keyword>
<dbReference type="SUPFAM" id="SSF100895">
    <property type="entry name" value="Kazal-type serine protease inhibitors"/>
    <property type="match status" value="1"/>
</dbReference>
<dbReference type="Pfam" id="PF09289">
    <property type="entry name" value="FOLN"/>
    <property type="match status" value="1"/>
</dbReference>
<evidence type="ECO:0000313" key="14">
    <source>
        <dbReference type="Proteomes" id="UP000265140"/>
    </source>
</evidence>
<dbReference type="PANTHER" id="PTHR13866">
    <property type="entry name" value="SPARC OSTEONECTIN"/>
    <property type="match status" value="1"/>
</dbReference>
<dbReference type="InParanoid" id="A0A3P8XET7"/>
<dbReference type="STRING" id="8010.ENSELUP00000003121"/>
<dbReference type="SMART" id="SM00280">
    <property type="entry name" value="KAZAL"/>
    <property type="match status" value="1"/>
</dbReference>
<dbReference type="GeneTree" id="ENSGT00510000046787"/>
<feature type="compositionally biased region" description="Basic and acidic residues" evidence="10">
    <location>
        <begin position="261"/>
        <end position="280"/>
    </location>
</feature>
<evidence type="ECO:0000256" key="6">
    <source>
        <dbReference type="ARBA" id="ARBA00022729"/>
    </source>
</evidence>
<dbReference type="InterPro" id="IPR002350">
    <property type="entry name" value="Kazal_dom"/>
</dbReference>
<keyword evidence="9" id="KW-0325">Glycoprotein</keyword>
<reference evidence="13" key="3">
    <citation type="submission" date="2025-08" db="UniProtKB">
        <authorList>
            <consortium name="Ensembl"/>
        </authorList>
    </citation>
    <scope>IDENTIFICATION</scope>
</reference>
<feature type="region of interest" description="Disordered" evidence="10">
    <location>
        <begin position="111"/>
        <end position="494"/>
    </location>
</feature>
<feature type="compositionally biased region" description="Basic and acidic residues" evidence="10">
    <location>
        <begin position="125"/>
        <end position="135"/>
    </location>
</feature>
<comment type="similarity">
    <text evidence="2">Belongs to the SPARC family.</text>
</comment>
<dbReference type="GO" id="GO:0005518">
    <property type="term" value="F:collagen binding"/>
    <property type="evidence" value="ECO:0007669"/>
    <property type="project" value="TreeGrafter"/>
</dbReference>
<dbReference type="InterPro" id="IPR003645">
    <property type="entry name" value="Fol_N"/>
</dbReference>
<gene>
    <name evidence="13" type="primary">SPARCL1</name>
</gene>
<dbReference type="InterPro" id="IPR018247">
    <property type="entry name" value="EF_Hand_1_Ca_BS"/>
</dbReference>
<evidence type="ECO:0000313" key="13">
    <source>
        <dbReference type="Ensembl" id="ENSELUP00000003121.2"/>
    </source>
</evidence>
<dbReference type="PROSITE" id="PS00018">
    <property type="entry name" value="EF_HAND_1"/>
    <property type="match status" value="1"/>
</dbReference>
<dbReference type="RefSeq" id="XP_010862418.2">
    <property type="nucleotide sequence ID" value="XM_010864116.4"/>
</dbReference>
<sequence>MKTCLLILCLLASAITVSVKSKPHGKQVLSKSSHIVKEKEIISDEANEGEVLPTFMTFEASSQEQDEDMSYEDNANVGPYKDKGVFVVSSGGERSIPVLLSHEALVDLLQEESEEEEVQEEEEKQGENKEPKETQLKATQLRGEEEEAEGDSEKKENEEVLEEEEEEEKSKVAEMKGVVEDSEVNLDKEEDVEGVEGVGEKEPEETQSEVEKEKREGEGVEGVSGKEEGDEDMVDNKEGEAEKKDKVEKIEVMEDKEEEAVEVKEEEKEEKLVVEQRGVEEEAIVEETESSTAPETPADLDYTDDSDVTQPLKTELDEGKPLTKDAKIVSKEKQPPKAEEKEEQFSKKDEIPTVTDDYEAQQDMQGAEGTESQEEHYQDKLLDGNKDQEKGSKDDSRDKGFHIKDADTYSDLQETKNSVDLNGAHLPVEGEGESEAKNRNESASHTKGKARKHSKNHRVRKHPPQRDEALQEEGVPDHQAEIGEKDYHHTPDNAVYKPKRRRAGKWATLVGMNPVQVRATVELYPSARPLMVASLYSPESSAADACEQFRCKRGKTCSLNEEKKPMCVCQEPSACPLSSNDFDHVCGTDNVTYDTSCELFATKCNLEGTKRGHRLHLDYTGPCKFIAPCMNAELVQFPLRMRDWLKNVLLQLFEHDSMSPDFLTPKQRIRVKKIHESERRLHAGEHPIELLAQDFEKNYNMYIYPVHWQFAQMDQHPSDRFLSHSELAPLRVPLVPMEHCTSRFFQECDADEDKMVSFREWGHCFGIKDEDMDVNLLF</sequence>
<evidence type="ECO:0000256" key="10">
    <source>
        <dbReference type="SAM" id="MobiDB-lite"/>
    </source>
</evidence>
<accession>A0A3P8XET7</accession>
<dbReference type="Pfam" id="PF10591">
    <property type="entry name" value="SPARC_Ca_bdg"/>
    <property type="match status" value="1"/>
</dbReference>
<feature type="compositionally biased region" description="Basic and acidic residues" evidence="10">
    <location>
        <begin position="373"/>
        <end position="407"/>
    </location>
</feature>
<evidence type="ECO:0000256" key="7">
    <source>
        <dbReference type="ARBA" id="ARBA00022837"/>
    </source>
</evidence>
<feature type="chain" id="PRO_5044305116" description="Kazal-like domain-containing protein" evidence="11">
    <location>
        <begin position="22"/>
        <end position="778"/>
    </location>
</feature>
<feature type="compositionally biased region" description="Basic residues" evidence="10">
    <location>
        <begin position="446"/>
        <end position="463"/>
    </location>
</feature>
<dbReference type="SUPFAM" id="SSF47473">
    <property type="entry name" value="EF-hand"/>
    <property type="match status" value="1"/>
</dbReference>
<dbReference type="PROSITE" id="PS00613">
    <property type="entry name" value="OSTEONECTIN_2"/>
    <property type="match status" value="1"/>
</dbReference>
<feature type="compositionally biased region" description="Basic and acidic residues" evidence="10">
    <location>
        <begin position="209"/>
        <end position="218"/>
    </location>
</feature>
<dbReference type="PANTHER" id="PTHR13866:SF25">
    <property type="entry name" value="SPARC-LIKE 1"/>
    <property type="match status" value="1"/>
</dbReference>
<keyword evidence="14" id="KW-1185">Reference proteome</keyword>
<evidence type="ECO:0000256" key="8">
    <source>
        <dbReference type="ARBA" id="ARBA00023157"/>
    </source>
</evidence>
<keyword evidence="8" id="KW-1015">Disulfide bond</keyword>
<dbReference type="GeneID" id="105005884"/>
<feature type="compositionally biased region" description="Basic and acidic residues" evidence="10">
    <location>
        <begin position="434"/>
        <end position="444"/>
    </location>
</feature>
<dbReference type="Pfam" id="PF07648">
    <property type="entry name" value="Kazal_2"/>
    <property type="match status" value="1"/>
</dbReference>
<feature type="compositionally biased region" description="Basic and acidic residues" evidence="10">
    <location>
        <begin position="464"/>
        <end position="491"/>
    </location>
</feature>
<evidence type="ECO:0000256" key="1">
    <source>
        <dbReference type="ARBA" id="ARBA00004498"/>
    </source>
</evidence>
<proteinExistence type="inferred from homology"/>
<dbReference type="InterPro" id="IPR036058">
    <property type="entry name" value="Kazal_dom_sf"/>
</dbReference>
<evidence type="ECO:0000256" key="5">
    <source>
        <dbReference type="ARBA" id="ARBA00022723"/>
    </source>
</evidence>
<feature type="signal peptide" evidence="11">
    <location>
        <begin position="1"/>
        <end position="21"/>
    </location>
</feature>
<dbReference type="InterPro" id="IPR001999">
    <property type="entry name" value="Osteonectin_CS"/>
</dbReference>
<dbReference type="Ensembl" id="ENSELUT00000014555.3">
    <property type="protein sequence ID" value="ENSELUP00000003121.2"/>
    <property type="gene ID" value="ENSELUG00000004416.3"/>
</dbReference>
<dbReference type="Gene3D" id="1.10.238.10">
    <property type="entry name" value="EF-hand"/>
    <property type="match status" value="1"/>
</dbReference>
<dbReference type="PROSITE" id="PS51465">
    <property type="entry name" value="KAZAL_2"/>
    <property type="match status" value="1"/>
</dbReference>
<evidence type="ECO:0000256" key="4">
    <source>
        <dbReference type="ARBA" id="ARBA00022530"/>
    </source>
</evidence>
<dbReference type="AlphaFoldDB" id="A0A3P8XET7"/>
<feature type="compositionally biased region" description="Polar residues" evidence="10">
    <location>
        <begin position="410"/>
        <end position="420"/>
    </location>
</feature>
<dbReference type="FunFam" id="3.30.60.30:FF:000004">
    <property type="entry name" value="SPARC isoform 1"/>
    <property type="match status" value="1"/>
</dbReference>
<feature type="compositionally biased region" description="Acidic residues" evidence="10">
    <location>
        <begin position="180"/>
        <end position="194"/>
    </location>
</feature>
<dbReference type="Gene3D" id="3.30.60.30">
    <property type="match status" value="1"/>
</dbReference>
<feature type="compositionally biased region" description="Basic and acidic residues" evidence="10">
    <location>
        <begin position="168"/>
        <end position="179"/>
    </location>
</feature>
<dbReference type="SUPFAM" id="SSF57196">
    <property type="entry name" value="EGF/Laminin"/>
    <property type="match status" value="1"/>
</dbReference>
<dbReference type="GO" id="GO:0050840">
    <property type="term" value="F:extracellular matrix binding"/>
    <property type="evidence" value="ECO:0007669"/>
    <property type="project" value="TreeGrafter"/>
</dbReference>
<reference evidence="13" key="4">
    <citation type="submission" date="2025-09" db="UniProtKB">
        <authorList>
            <consortium name="Ensembl"/>
        </authorList>
    </citation>
    <scope>IDENTIFICATION</scope>
</reference>
<dbReference type="OMA" id="YESQHDI"/>